<dbReference type="PROSITE" id="PS50887">
    <property type="entry name" value="GGDEF"/>
    <property type="match status" value="1"/>
</dbReference>
<dbReference type="Gene3D" id="3.30.450.20">
    <property type="entry name" value="PAS domain"/>
    <property type="match status" value="1"/>
</dbReference>
<feature type="transmembrane region" description="Helical" evidence="1">
    <location>
        <begin position="152"/>
        <end position="172"/>
    </location>
</feature>
<dbReference type="CDD" id="cd01948">
    <property type="entry name" value="EAL"/>
    <property type="match status" value="1"/>
</dbReference>
<dbReference type="InterPro" id="IPR001633">
    <property type="entry name" value="EAL_dom"/>
</dbReference>
<dbReference type="InterPro" id="IPR035965">
    <property type="entry name" value="PAS-like_dom_sf"/>
</dbReference>
<evidence type="ECO:0000256" key="1">
    <source>
        <dbReference type="SAM" id="Phobius"/>
    </source>
</evidence>
<dbReference type="AlphaFoldDB" id="A0A8G2FL51"/>
<name>A0A8G2FL51_ACIRU</name>
<feature type="domain" description="GGDEF" evidence="4">
    <location>
        <begin position="381"/>
        <end position="513"/>
    </location>
</feature>
<evidence type="ECO:0000259" key="2">
    <source>
        <dbReference type="PROSITE" id="PS50113"/>
    </source>
</evidence>
<evidence type="ECO:0000259" key="3">
    <source>
        <dbReference type="PROSITE" id="PS50883"/>
    </source>
</evidence>
<dbReference type="InterPro" id="IPR000160">
    <property type="entry name" value="GGDEF_dom"/>
</dbReference>
<dbReference type="SMART" id="SM00267">
    <property type="entry name" value="GGDEF"/>
    <property type="match status" value="1"/>
</dbReference>
<feature type="transmembrane region" description="Helical" evidence="1">
    <location>
        <begin position="101"/>
        <end position="122"/>
    </location>
</feature>
<dbReference type="PROSITE" id="PS50883">
    <property type="entry name" value="EAL"/>
    <property type="match status" value="1"/>
</dbReference>
<gene>
    <name evidence="5" type="ORF">SAMN05421828_10260</name>
</gene>
<feature type="transmembrane region" description="Helical" evidence="1">
    <location>
        <begin position="39"/>
        <end position="59"/>
    </location>
</feature>
<keyword evidence="1" id="KW-0472">Membrane</keyword>
<evidence type="ECO:0000259" key="4">
    <source>
        <dbReference type="PROSITE" id="PS50887"/>
    </source>
</evidence>
<proteinExistence type="predicted"/>
<dbReference type="OrthoDB" id="9793210at2"/>
<accession>A0A8G2FL51</accession>
<keyword evidence="1" id="KW-0812">Transmembrane</keyword>
<dbReference type="InterPro" id="IPR043128">
    <property type="entry name" value="Rev_trsase/Diguanyl_cyclase"/>
</dbReference>
<dbReference type="PROSITE" id="PS50113">
    <property type="entry name" value="PAC"/>
    <property type="match status" value="1"/>
</dbReference>
<dbReference type="Pfam" id="PF00563">
    <property type="entry name" value="EAL"/>
    <property type="match status" value="1"/>
</dbReference>
<dbReference type="Pfam" id="PF00990">
    <property type="entry name" value="GGDEF"/>
    <property type="match status" value="1"/>
</dbReference>
<dbReference type="InterPro" id="IPR000700">
    <property type="entry name" value="PAS-assoc_C"/>
</dbReference>
<dbReference type="InterPro" id="IPR029787">
    <property type="entry name" value="Nucleotide_cyclase"/>
</dbReference>
<feature type="transmembrane region" description="Helical" evidence="1">
    <location>
        <begin position="65"/>
        <end position="89"/>
    </location>
</feature>
<dbReference type="SUPFAM" id="SSF55073">
    <property type="entry name" value="Nucleotide cyclase"/>
    <property type="match status" value="1"/>
</dbReference>
<dbReference type="SMART" id="SM00052">
    <property type="entry name" value="EAL"/>
    <property type="match status" value="1"/>
</dbReference>
<dbReference type="SUPFAM" id="SSF55785">
    <property type="entry name" value="PYP-like sensor domain (PAS domain)"/>
    <property type="match status" value="1"/>
</dbReference>
<keyword evidence="1" id="KW-1133">Transmembrane helix</keyword>
<dbReference type="PANTHER" id="PTHR44757:SF2">
    <property type="entry name" value="BIOFILM ARCHITECTURE MAINTENANCE PROTEIN MBAA"/>
    <property type="match status" value="1"/>
</dbReference>
<dbReference type="Proteomes" id="UP000186308">
    <property type="component" value="Unassembled WGS sequence"/>
</dbReference>
<dbReference type="Gene3D" id="3.20.20.450">
    <property type="entry name" value="EAL domain"/>
    <property type="match status" value="1"/>
</dbReference>
<feature type="transmembrane region" description="Helical" evidence="1">
    <location>
        <begin position="178"/>
        <end position="201"/>
    </location>
</feature>
<protein>
    <submittedName>
        <fullName evidence="5">Diguanylate cyclase (GGDEF) domain-containing protein</fullName>
    </submittedName>
</protein>
<dbReference type="InterPro" id="IPR035919">
    <property type="entry name" value="EAL_sf"/>
</dbReference>
<evidence type="ECO:0000313" key="5">
    <source>
        <dbReference type="EMBL" id="SIQ16172.1"/>
    </source>
</evidence>
<sequence>MQLLNFITNLGYSSKNSDRASSDIRRQIELSQLGVRATLAPRMGLTGFIVAAALSWSFWDHHDAFALRSGLIGVFASYIGLFAISASWWRDHRRNDRLKRYQFLFCLVASLIGVFWSAVIMFGLRDANLIQTSTLYALAVGLMSAPAFSGPALYAFALWIPITIGSFLAIMIDAATPPIPSLIGLLSYAFLTFTSILSVNASTIDRELKRIEAERQNALIGLLLRDFQEGTSDFLWEADADLDLVRPSARFAEAAFTTEAALDGTSIIRFLTDHRARCVNQTNDGVIATLIDHVGRRQPFHEQRVELSFGTEIRCWSMTGKPILGADGQFIGYRGVGSDVTAIRQAERQIDHIARHDNLTGLANRMSFDAALASLCATPGDGAALLCIDLDHFKSVNDRFGHQTGDALLVAAVQRILGCVREHDRPFRLGGDEFGIILPTTDQATAELIAARIVHHLAQPFRIDQVNLTIGACVGIAMVTANDQNPADVHHAADLALYRAKAEGRGTHRAFAAQAETEARQTRDIKFALNNDLDLGAFYLEYQPIVALATGHATSVEALVRWDHPQYGVLRPDLFIPEAEHSGAIIPIGRHVLAIACDFAATLPDEVSVAINLSAVQVHDAGLIETIANNLARNALAPGRIVFELTETAILNITPETVATLDGIKALGCRLSLDDFGSGFSSIATLYYVQFDRLKIDRTLIHDAMGDCRRRAILRNITHLAREIGMRVTGEGVESEQMKTALTDLGFDHGQGSLFSPALRDAALHDWLNYRTQALPDDTAA</sequence>
<dbReference type="Gene3D" id="3.30.70.270">
    <property type="match status" value="1"/>
</dbReference>
<dbReference type="EMBL" id="FTNE01000002">
    <property type="protein sequence ID" value="SIQ16172.1"/>
    <property type="molecule type" value="Genomic_DNA"/>
</dbReference>
<reference evidence="5 6" key="1">
    <citation type="submission" date="2017-01" db="EMBL/GenBank/DDBJ databases">
        <authorList>
            <person name="Varghese N."/>
            <person name="Submissions S."/>
        </authorList>
    </citation>
    <scope>NUCLEOTIDE SEQUENCE [LARGE SCALE GENOMIC DNA]</scope>
    <source>
        <strain evidence="5 6">ATCC 35905</strain>
    </source>
</reference>
<dbReference type="InterPro" id="IPR052155">
    <property type="entry name" value="Biofilm_reg_signaling"/>
</dbReference>
<comment type="caution">
    <text evidence="5">The sequence shown here is derived from an EMBL/GenBank/DDBJ whole genome shotgun (WGS) entry which is preliminary data.</text>
</comment>
<feature type="domain" description="EAL" evidence="3">
    <location>
        <begin position="518"/>
        <end position="772"/>
    </location>
</feature>
<feature type="domain" description="PAC" evidence="2">
    <location>
        <begin position="299"/>
        <end position="352"/>
    </location>
</feature>
<dbReference type="NCBIfam" id="TIGR00254">
    <property type="entry name" value="GGDEF"/>
    <property type="match status" value="1"/>
</dbReference>
<dbReference type="SUPFAM" id="SSF141868">
    <property type="entry name" value="EAL domain-like"/>
    <property type="match status" value="1"/>
</dbReference>
<keyword evidence="6" id="KW-1185">Reference proteome</keyword>
<evidence type="ECO:0000313" key="6">
    <source>
        <dbReference type="Proteomes" id="UP000186308"/>
    </source>
</evidence>
<dbReference type="CDD" id="cd01949">
    <property type="entry name" value="GGDEF"/>
    <property type="match status" value="1"/>
</dbReference>
<organism evidence="5 6">
    <name type="scientific">Acidiphilium rubrum</name>
    <dbReference type="NCBI Taxonomy" id="526"/>
    <lineage>
        <taxon>Bacteria</taxon>
        <taxon>Pseudomonadati</taxon>
        <taxon>Pseudomonadota</taxon>
        <taxon>Alphaproteobacteria</taxon>
        <taxon>Acetobacterales</taxon>
        <taxon>Acidocellaceae</taxon>
        <taxon>Acidiphilium</taxon>
    </lineage>
</organism>
<dbReference type="PANTHER" id="PTHR44757">
    <property type="entry name" value="DIGUANYLATE CYCLASE DGCP"/>
    <property type="match status" value="1"/>
</dbReference>